<accession>A0ABR0L805</accession>
<evidence type="ECO:0000313" key="3">
    <source>
        <dbReference type="Proteomes" id="UP001308179"/>
    </source>
</evidence>
<reference evidence="2 3" key="1">
    <citation type="submission" date="2023-08" db="EMBL/GenBank/DDBJ databases">
        <title>Black Yeasts Isolated from many extreme environments.</title>
        <authorList>
            <person name="Coleine C."/>
            <person name="Stajich J.E."/>
            <person name="Selbmann L."/>
        </authorList>
    </citation>
    <scope>NUCLEOTIDE SEQUENCE [LARGE SCALE GENOMIC DNA]</scope>
    <source>
        <strain evidence="2 3">CCFEE 5386</strain>
    </source>
</reference>
<feature type="region of interest" description="Disordered" evidence="1">
    <location>
        <begin position="173"/>
        <end position="227"/>
    </location>
</feature>
<name>A0ABR0L805_9PEZI</name>
<proteinExistence type="predicted"/>
<dbReference type="EMBL" id="JAVRRR010000191">
    <property type="protein sequence ID" value="KAK5144872.1"/>
    <property type="molecule type" value="Genomic_DNA"/>
</dbReference>
<sequence length="260" mass="27744">MGSTARSSEYLVHHATAESLARGGFCGDITHVKPINITECSAQKMLVLYMSDASYSIVHGDLAPWEIVPEPKLASPLVLPSCEHSSRLLALCLEDDLAEYAFKNARMLEESKAAAKSVDGPKFTSNLLHQDKLTAPACLSGTAKKAHNTSSIKELIAAQPDTDVAECIGRPDFAPTLQEKSNTDARASDSESVSDTTEAEDARTAPTVADTSQLPTGGSTTRVADGFLDGDDDWVEVDCDEGKDQEIDGIYVVVKLGKKA</sequence>
<feature type="compositionally biased region" description="Polar residues" evidence="1">
    <location>
        <begin position="209"/>
        <end position="222"/>
    </location>
</feature>
<comment type="caution">
    <text evidence="2">The sequence shown here is derived from an EMBL/GenBank/DDBJ whole genome shotgun (WGS) entry which is preliminary data.</text>
</comment>
<evidence type="ECO:0000313" key="2">
    <source>
        <dbReference type="EMBL" id="KAK5144872.1"/>
    </source>
</evidence>
<organism evidence="2 3">
    <name type="scientific">Rachicladosporium monterosium</name>
    <dbReference type="NCBI Taxonomy" id="1507873"/>
    <lineage>
        <taxon>Eukaryota</taxon>
        <taxon>Fungi</taxon>
        <taxon>Dikarya</taxon>
        <taxon>Ascomycota</taxon>
        <taxon>Pezizomycotina</taxon>
        <taxon>Dothideomycetes</taxon>
        <taxon>Dothideomycetidae</taxon>
        <taxon>Cladosporiales</taxon>
        <taxon>Cladosporiaceae</taxon>
        <taxon>Rachicladosporium</taxon>
    </lineage>
</organism>
<keyword evidence="3" id="KW-1185">Reference proteome</keyword>
<protein>
    <submittedName>
        <fullName evidence="2">Uncharacterized protein</fullName>
    </submittedName>
</protein>
<dbReference type="Proteomes" id="UP001308179">
    <property type="component" value="Unassembled WGS sequence"/>
</dbReference>
<evidence type="ECO:0000256" key="1">
    <source>
        <dbReference type="SAM" id="MobiDB-lite"/>
    </source>
</evidence>
<gene>
    <name evidence="2" type="ORF">LTR32_003283</name>
</gene>